<sequence length="140" mass="15760">MSPKSTENVFEFILTKGPAPTLKSTHYGFNESVRELTLEAGSIPQQIRLNYLPGEPYTNGTLEITAEGITFGVDNYYHDGRTVWKQFTQDMIYDNGHKVIIDGLLGSYSLAFTFYNQVISQEGTYNITFIADADGTNRDR</sequence>
<dbReference type="InterPro" id="IPR038480">
    <property type="entry name" value="YuaB-like_sf"/>
</dbReference>
<gene>
    <name evidence="1" type="ORF">ABXS70_11040</name>
</gene>
<proteinExistence type="predicted"/>
<evidence type="ECO:0008006" key="2">
    <source>
        <dbReference type="Google" id="ProtNLM"/>
    </source>
</evidence>
<dbReference type="RefSeq" id="WP_342551177.1">
    <property type="nucleotide sequence ID" value="NZ_CP159992.1"/>
</dbReference>
<evidence type="ECO:0000313" key="1">
    <source>
        <dbReference type="EMBL" id="XCP97196.1"/>
    </source>
</evidence>
<dbReference type="AlphaFoldDB" id="A0AAU8NKZ6"/>
<protein>
    <recommendedName>
        <fullName evidence="2">BppU N-terminal domain-containing protein</fullName>
    </recommendedName>
</protein>
<name>A0AAU8NKZ6_9BACL</name>
<dbReference type="Gene3D" id="2.60.40.3490">
    <property type="match status" value="1"/>
</dbReference>
<accession>A0AAU8NKZ6</accession>
<organism evidence="1">
    <name type="scientific">Paenibacillus sp. AN1007</name>
    <dbReference type="NCBI Taxonomy" id="3151385"/>
    <lineage>
        <taxon>Bacteria</taxon>
        <taxon>Bacillati</taxon>
        <taxon>Bacillota</taxon>
        <taxon>Bacilli</taxon>
        <taxon>Bacillales</taxon>
        <taxon>Paenibacillaceae</taxon>
        <taxon>Paenibacillus</taxon>
    </lineage>
</organism>
<dbReference type="EMBL" id="CP159992">
    <property type="protein sequence ID" value="XCP97196.1"/>
    <property type="molecule type" value="Genomic_DNA"/>
</dbReference>
<reference evidence="1" key="1">
    <citation type="submission" date="2024-05" db="EMBL/GenBank/DDBJ databases">
        <title>Draft genome assemblies of 36 bacteria isolated from hibernating arctic ground squirrels.</title>
        <authorList>
            <person name="McKee H."/>
            <person name="Mullen L."/>
            <person name="Drown D.M."/>
            <person name="Duddleston K.N."/>
        </authorList>
    </citation>
    <scope>NUCLEOTIDE SEQUENCE</scope>
    <source>
        <strain evidence="1">AN1007</strain>
    </source>
</reference>